<dbReference type="Pfam" id="PF03385">
    <property type="entry name" value="STELLO"/>
    <property type="match status" value="1"/>
</dbReference>
<dbReference type="HOGENOM" id="CLU_1278677_0_0_1"/>
<dbReference type="PANTHER" id="PTHR31362:SF0">
    <property type="entry name" value="EXOSTOSIN DOMAIN-CONTAINING PROTEIN-RELATED"/>
    <property type="match status" value="1"/>
</dbReference>
<dbReference type="Proteomes" id="UP000008281">
    <property type="component" value="Unassembled WGS sequence"/>
</dbReference>
<name>E3LKZ3_CAERE</name>
<accession>E3LKZ3</accession>
<dbReference type="PANTHER" id="PTHR31362">
    <property type="entry name" value="GLYCOSYLTRANSFERASE STELLO1-RELATED"/>
    <property type="match status" value="1"/>
</dbReference>
<evidence type="ECO:0000313" key="2">
    <source>
        <dbReference type="Proteomes" id="UP000008281"/>
    </source>
</evidence>
<dbReference type="STRING" id="31234.E3LKZ3"/>
<reference evidence="1" key="1">
    <citation type="submission" date="2007-07" db="EMBL/GenBank/DDBJ databases">
        <title>PCAP assembly of the Caenorhabditis remanei genome.</title>
        <authorList>
            <consortium name="The Caenorhabditis remanei Sequencing Consortium"/>
            <person name="Wilson R.K."/>
        </authorList>
    </citation>
    <scope>NUCLEOTIDE SEQUENCE [LARGE SCALE GENOMIC DNA]</scope>
    <source>
        <strain evidence="1">PB4641</strain>
    </source>
</reference>
<dbReference type="InParanoid" id="E3LKZ3"/>
<evidence type="ECO:0000313" key="1">
    <source>
        <dbReference type="EMBL" id="EFO99919.1"/>
    </source>
</evidence>
<keyword evidence="2" id="KW-1185">Reference proteome</keyword>
<dbReference type="OrthoDB" id="6045904at2759"/>
<gene>
    <name evidence="1" type="ORF">CRE_18847</name>
</gene>
<organism evidence="2">
    <name type="scientific">Caenorhabditis remanei</name>
    <name type="common">Caenorhabditis vulgaris</name>
    <dbReference type="NCBI Taxonomy" id="31234"/>
    <lineage>
        <taxon>Eukaryota</taxon>
        <taxon>Metazoa</taxon>
        <taxon>Ecdysozoa</taxon>
        <taxon>Nematoda</taxon>
        <taxon>Chromadorea</taxon>
        <taxon>Rhabditida</taxon>
        <taxon>Rhabditina</taxon>
        <taxon>Rhabditomorpha</taxon>
        <taxon>Rhabditoidea</taxon>
        <taxon>Rhabditidae</taxon>
        <taxon>Peloderinae</taxon>
        <taxon>Caenorhabditis</taxon>
    </lineage>
</organism>
<dbReference type="AlphaFoldDB" id="E3LKZ3"/>
<dbReference type="InterPro" id="IPR005049">
    <property type="entry name" value="STL-like"/>
</dbReference>
<sequence>MRNKFMRIRAKLLSFWIIGIVQWELLSSFLEDLKSLGFQFPELIKGNYIDPYISSSNETEKNVNCRRINLEFELVDPKKSEEASITMAEKKISYFGDLDDWCDETGYFNLSRRFPSAKQLSKEHDDLFGVKQNKNSVNDCFSLFRKYFHLFQGIQTPIIFPLNSIILQIIGSNTMISNGKWQRTDNVLTREWMMQEDKLVFHQVVSQLIWKVKTTR</sequence>
<protein>
    <submittedName>
        <fullName evidence="1">Uncharacterized protein</fullName>
    </submittedName>
</protein>
<dbReference type="EMBL" id="DS268410">
    <property type="protein sequence ID" value="EFO99919.1"/>
    <property type="molecule type" value="Genomic_DNA"/>
</dbReference>
<proteinExistence type="predicted"/>